<dbReference type="eggNOG" id="COG1714">
    <property type="taxonomic scope" value="Bacteria"/>
</dbReference>
<dbReference type="PANTHER" id="PTHR36115:SF4">
    <property type="entry name" value="MEMBRANE PROTEIN"/>
    <property type="match status" value="1"/>
</dbReference>
<keyword evidence="5 6" id="KW-0472">Membrane</keyword>
<evidence type="ECO:0000256" key="4">
    <source>
        <dbReference type="ARBA" id="ARBA00022989"/>
    </source>
</evidence>
<dbReference type="RefSeq" id="WP_008788123.1">
    <property type="nucleotide sequence ID" value="NZ_AKCB01000002.1"/>
</dbReference>
<proteinExistence type="predicted"/>
<sequence length="200" mass="22925">MKKPKINYAAFQNKKMIQSQPTTVNNFKRLFAYIIDWYAASMLAGIPVVLIYSIFFQDLEITQNITELPYPYSILAGIMAIIIYLAYFIFVPLKIYPGQTFAKKIMNIQVVKEDDSYVDFITLLKREAIGVMIVEGYIAASSSYFHQMINIFIGKDLNDIYVYVFGIITALSMLWACASPKRKMFHDYIAGTKLSIVVED</sequence>
<keyword evidence="9" id="KW-1185">Reference proteome</keyword>
<evidence type="ECO:0000256" key="5">
    <source>
        <dbReference type="ARBA" id="ARBA00023136"/>
    </source>
</evidence>
<dbReference type="AlphaFoldDB" id="E7G8B9"/>
<dbReference type="GO" id="GO:0005886">
    <property type="term" value="C:plasma membrane"/>
    <property type="evidence" value="ECO:0007669"/>
    <property type="project" value="UniProtKB-SubCell"/>
</dbReference>
<evidence type="ECO:0000256" key="2">
    <source>
        <dbReference type="ARBA" id="ARBA00022475"/>
    </source>
</evidence>
<comment type="caution">
    <text evidence="8">The sequence shown here is derived from an EMBL/GenBank/DDBJ whole genome shotgun (WGS) entry which is preliminary data.</text>
</comment>
<keyword evidence="3 6" id="KW-0812">Transmembrane</keyword>
<name>E7G8B9_9FIRM</name>
<dbReference type="Pfam" id="PF06271">
    <property type="entry name" value="RDD"/>
    <property type="match status" value="1"/>
</dbReference>
<feature type="transmembrane region" description="Helical" evidence="6">
    <location>
        <begin position="30"/>
        <end position="54"/>
    </location>
</feature>
<dbReference type="Proteomes" id="UP000003157">
    <property type="component" value="Unassembled WGS sequence"/>
</dbReference>
<dbReference type="PANTHER" id="PTHR36115">
    <property type="entry name" value="PROLINE-RICH ANTIGEN HOMOLOG-RELATED"/>
    <property type="match status" value="1"/>
</dbReference>
<accession>E7G8B9</accession>
<dbReference type="STRING" id="100884.GCA_000269565_02854"/>
<dbReference type="HOGENOM" id="CLU_097861_0_0_9"/>
<evidence type="ECO:0000259" key="7">
    <source>
        <dbReference type="Pfam" id="PF06271"/>
    </source>
</evidence>
<evidence type="ECO:0000256" key="6">
    <source>
        <dbReference type="SAM" id="Phobius"/>
    </source>
</evidence>
<dbReference type="EMBL" id="ADKX01000016">
    <property type="protein sequence ID" value="EFW05736.1"/>
    <property type="molecule type" value="Genomic_DNA"/>
</dbReference>
<keyword evidence="4 6" id="KW-1133">Transmembrane helix</keyword>
<protein>
    <recommendedName>
        <fullName evidence="7">RDD domain-containing protein</fullName>
    </recommendedName>
</protein>
<evidence type="ECO:0000256" key="1">
    <source>
        <dbReference type="ARBA" id="ARBA00004651"/>
    </source>
</evidence>
<evidence type="ECO:0000256" key="3">
    <source>
        <dbReference type="ARBA" id="ARBA00022692"/>
    </source>
</evidence>
<reference evidence="8 9" key="1">
    <citation type="submission" date="2010-12" db="EMBL/GenBank/DDBJ databases">
        <title>The Genome Sequence of Coprobacillus sp. strain 29_1.</title>
        <authorList>
            <consortium name="The Broad Institute Genome Sequencing Platform"/>
            <person name="Earl A."/>
            <person name="Ward D."/>
            <person name="Feldgarden M."/>
            <person name="Gevers D."/>
            <person name="Daigneault M."/>
            <person name="Sibley C.D."/>
            <person name="White A."/>
            <person name="Strauss J."/>
            <person name="Allen-Vercoe E."/>
            <person name="Young S.K."/>
            <person name="Zeng Q."/>
            <person name="Gargeya S."/>
            <person name="Fitzgerald M."/>
            <person name="Haas B."/>
            <person name="Abouelleil A."/>
            <person name="Alvarado L."/>
            <person name="Arachchi H.M."/>
            <person name="Berlin A."/>
            <person name="Brown A."/>
            <person name="Chapman S.B."/>
            <person name="Chen Z."/>
            <person name="Dunbar C."/>
            <person name="Freedman E."/>
            <person name="Gearin G."/>
            <person name="Gellesch M."/>
            <person name="Goldberg J."/>
            <person name="Griggs A."/>
            <person name="Gujja S."/>
            <person name="Heilman E."/>
            <person name="Heiman D."/>
            <person name="Howarth C."/>
            <person name="Larson L."/>
            <person name="Lui A."/>
            <person name="MacDonald P.J.P."/>
            <person name="Mehta T."/>
            <person name="Montmayeur A."/>
            <person name="Murphy C."/>
            <person name="Neiman D."/>
            <person name="Pearson M."/>
            <person name="Priest M."/>
            <person name="Roberts A."/>
            <person name="Saif S."/>
            <person name="Shea T."/>
            <person name="Shenoy N."/>
            <person name="Sisk P."/>
            <person name="Stolte C."/>
            <person name="Sykes S."/>
            <person name="White J."/>
            <person name="Yandava C."/>
            <person name="Nusbaum C."/>
            <person name="Birren B."/>
        </authorList>
    </citation>
    <scope>NUCLEOTIDE SEQUENCE [LARGE SCALE GENOMIC DNA]</scope>
    <source>
        <strain evidence="8 9">29_1</strain>
    </source>
</reference>
<feature type="domain" description="RDD" evidence="7">
    <location>
        <begin position="27"/>
        <end position="191"/>
    </location>
</feature>
<dbReference type="InterPro" id="IPR051791">
    <property type="entry name" value="Pra-immunoreactive"/>
</dbReference>
<evidence type="ECO:0000313" key="8">
    <source>
        <dbReference type="EMBL" id="EFW05736.1"/>
    </source>
</evidence>
<feature type="transmembrane region" description="Helical" evidence="6">
    <location>
        <begin position="160"/>
        <end position="178"/>
    </location>
</feature>
<dbReference type="InterPro" id="IPR010432">
    <property type="entry name" value="RDD"/>
</dbReference>
<feature type="transmembrane region" description="Helical" evidence="6">
    <location>
        <begin position="117"/>
        <end position="140"/>
    </location>
</feature>
<organism evidence="8 9">
    <name type="scientific">Coprobacillus cateniformis</name>
    <dbReference type="NCBI Taxonomy" id="100884"/>
    <lineage>
        <taxon>Bacteria</taxon>
        <taxon>Bacillati</taxon>
        <taxon>Bacillota</taxon>
        <taxon>Erysipelotrichia</taxon>
        <taxon>Erysipelotrichales</taxon>
        <taxon>Coprobacillaceae</taxon>
        <taxon>Coprobacillus</taxon>
    </lineage>
</organism>
<comment type="subcellular location">
    <subcellularLocation>
        <location evidence="1">Cell membrane</location>
        <topology evidence="1">Multi-pass membrane protein</topology>
    </subcellularLocation>
</comment>
<feature type="transmembrane region" description="Helical" evidence="6">
    <location>
        <begin position="74"/>
        <end position="96"/>
    </location>
</feature>
<evidence type="ECO:0000313" key="9">
    <source>
        <dbReference type="Proteomes" id="UP000003157"/>
    </source>
</evidence>
<gene>
    <name evidence="8" type="ORF">HMPREF9488_01007</name>
</gene>
<dbReference type="OrthoDB" id="1653838at2"/>
<keyword evidence="2" id="KW-1003">Cell membrane</keyword>
<dbReference type="GeneID" id="78230657"/>